<sequence>MPKSLLLIDVGSTSTKAHFIDGDRIETQYAETTVEKPNEDVMIGVRKAVEGIENRIKRKLFGKVDLLLATSSAGGGLQMLVGGLVRRITAWSAERTALSSGAIIMDILAVDDGRSSYDRIEIIKSIRPDMILLAGGEDGGAITAVARMAEIISTAEPQGKYTEKIPLVYAGNVYAREHVENTLKNVTTVYHTENVRPKIDEENPIPARNKIHELFMEHVMSRAPGYGKLTEFVDAPIVPTPSAAQLMVNEMAKRWKLNILAVDMGGATTDIFSVIDGVENRTVSANLGMSYSMGNVFCKAGADKVKRWIAEDISIETLKNMVMNKVLYPTSLPTTDLQVSVESAIAREAIRLAFKYHIDFVEAKRAKYLIDVFGKHLKAKVPLPYRIAKVGKIDWEPGKIDLILGSGGTLAYTPRESALSVIIDAFEPAGVTNIGVDSKFLLPHLGVLNTVEPELAWELFEKFSYAPLGICVAPVGKMGQGEEVVNIEGVVKVKKGDMVKTQLDGEYRITPGKKGDLGAGKGRAITRELHGDVIIDGRGRPINE</sequence>
<accession>A0A523URR6</accession>
<dbReference type="Proteomes" id="UP000315525">
    <property type="component" value="Unassembled WGS sequence"/>
</dbReference>
<comment type="caution">
    <text evidence="1">The sequence shown here is derived from an EMBL/GenBank/DDBJ whole genome shotgun (WGS) entry which is preliminary data.</text>
</comment>
<protein>
    <submittedName>
        <fullName evidence="1">Methylaspartate mutase</fullName>
    </submittedName>
</protein>
<reference evidence="1 2" key="1">
    <citation type="submission" date="2019-03" db="EMBL/GenBank/DDBJ databases">
        <title>Metabolic potential of uncultured bacteria and archaea associated with petroleum seepage in deep-sea sediments.</title>
        <authorList>
            <person name="Dong X."/>
            <person name="Hubert C."/>
        </authorList>
    </citation>
    <scope>NUCLEOTIDE SEQUENCE [LARGE SCALE GENOMIC DNA]</scope>
    <source>
        <strain evidence="1">E44_bin18</strain>
    </source>
</reference>
<dbReference type="EMBL" id="SOJN01000089">
    <property type="protein sequence ID" value="TET45246.1"/>
    <property type="molecule type" value="Genomic_DNA"/>
</dbReference>
<organism evidence="1 2">
    <name type="scientific">candidate division TA06 bacterium</name>
    <dbReference type="NCBI Taxonomy" id="2250710"/>
    <lineage>
        <taxon>Bacteria</taxon>
        <taxon>Bacteria division TA06</taxon>
    </lineage>
</organism>
<evidence type="ECO:0000313" key="2">
    <source>
        <dbReference type="Proteomes" id="UP000315525"/>
    </source>
</evidence>
<gene>
    <name evidence="1" type="ORF">E3J62_08015</name>
</gene>
<dbReference type="InterPro" id="IPR006230">
    <property type="entry name" value="MutL"/>
</dbReference>
<dbReference type="AlphaFoldDB" id="A0A523URR6"/>
<name>A0A523URR6_UNCT6</name>
<proteinExistence type="predicted"/>
<evidence type="ECO:0000313" key="1">
    <source>
        <dbReference type="EMBL" id="TET45246.1"/>
    </source>
</evidence>
<dbReference type="Pfam" id="PF13941">
    <property type="entry name" value="MutL"/>
    <property type="match status" value="1"/>
</dbReference>